<comment type="caution">
    <text evidence="1">The sequence shown here is derived from an EMBL/GenBank/DDBJ whole genome shotgun (WGS) entry which is preliminary data.</text>
</comment>
<name>A0A9N8DHD0_9STRA</name>
<protein>
    <submittedName>
        <fullName evidence="1">Uncharacterized protein</fullName>
    </submittedName>
</protein>
<gene>
    <name evidence="1" type="ORF">SEMRO_122_G059090.1</name>
</gene>
<evidence type="ECO:0000313" key="2">
    <source>
        <dbReference type="Proteomes" id="UP001153069"/>
    </source>
</evidence>
<keyword evidence="2" id="KW-1185">Reference proteome</keyword>
<accession>A0A9N8DHD0</accession>
<reference evidence="1" key="1">
    <citation type="submission" date="2020-06" db="EMBL/GenBank/DDBJ databases">
        <authorList>
            <consortium name="Plant Systems Biology data submission"/>
        </authorList>
    </citation>
    <scope>NUCLEOTIDE SEQUENCE</scope>
    <source>
        <strain evidence="1">D6</strain>
    </source>
</reference>
<proteinExistence type="predicted"/>
<dbReference type="EMBL" id="CAICTM010000121">
    <property type="protein sequence ID" value="CAB9501915.1"/>
    <property type="molecule type" value="Genomic_DNA"/>
</dbReference>
<organism evidence="1 2">
    <name type="scientific">Seminavis robusta</name>
    <dbReference type="NCBI Taxonomy" id="568900"/>
    <lineage>
        <taxon>Eukaryota</taxon>
        <taxon>Sar</taxon>
        <taxon>Stramenopiles</taxon>
        <taxon>Ochrophyta</taxon>
        <taxon>Bacillariophyta</taxon>
        <taxon>Bacillariophyceae</taxon>
        <taxon>Bacillariophycidae</taxon>
        <taxon>Naviculales</taxon>
        <taxon>Naviculaceae</taxon>
        <taxon>Seminavis</taxon>
    </lineage>
</organism>
<sequence>MDVLVPYLAEDQEAPKILDEIQTKSRLDNLNDYWKRDFDNMGSSQSLLSTKHEHERATVPQPNPTVPTRTRLQSMHRIAIQHGKRGTAYEHVHHSQDRLPNKTIITQLEDDDTLPHGSARGRLCLDLQSVVCTQGSDLTSVALTAAETDPNHVCIHRLFSGSCREERPNQSEHGNLPATLSSLRNAIGITILLRGRYVHAEPSTSTD</sequence>
<evidence type="ECO:0000313" key="1">
    <source>
        <dbReference type="EMBL" id="CAB9501915.1"/>
    </source>
</evidence>
<dbReference type="Proteomes" id="UP001153069">
    <property type="component" value="Unassembled WGS sequence"/>
</dbReference>
<dbReference type="AlphaFoldDB" id="A0A9N8DHD0"/>